<dbReference type="Proteomes" id="UP001330184">
    <property type="component" value="Chromosome"/>
</dbReference>
<dbReference type="EMBL" id="AP027268">
    <property type="protein sequence ID" value="BDW91473.1"/>
    <property type="molecule type" value="Genomic_DNA"/>
</dbReference>
<proteinExistence type="predicted"/>
<evidence type="ECO:0000313" key="2">
    <source>
        <dbReference type="EMBL" id="BDW91473.1"/>
    </source>
</evidence>
<gene>
    <name evidence="2" type="ORF">MACH07_03050</name>
</gene>
<feature type="transmembrane region" description="Helical" evidence="1">
    <location>
        <begin position="56"/>
        <end position="73"/>
    </location>
</feature>
<keyword evidence="1" id="KW-0472">Membrane</keyword>
<protein>
    <submittedName>
        <fullName evidence="2">Uncharacterized protein</fullName>
    </submittedName>
</protein>
<dbReference type="RefSeq" id="WP_224837766.1">
    <property type="nucleotide sequence ID" value="NZ_AP027268.1"/>
</dbReference>
<dbReference type="AlphaFoldDB" id="A0AA48KM40"/>
<evidence type="ECO:0000256" key="1">
    <source>
        <dbReference type="SAM" id="Phobius"/>
    </source>
</evidence>
<keyword evidence="1" id="KW-0812">Transmembrane</keyword>
<feature type="transmembrane region" description="Helical" evidence="1">
    <location>
        <begin position="109"/>
        <end position="127"/>
    </location>
</feature>
<evidence type="ECO:0000313" key="3">
    <source>
        <dbReference type="Proteomes" id="UP001330184"/>
    </source>
</evidence>
<accession>A0AA48KM40</accession>
<reference evidence="2 3" key="1">
    <citation type="submission" date="2023-01" db="EMBL/GenBank/DDBJ databases">
        <title>Complete genome sequence of Muricauda aquimarina strain IFOP_LL357.</title>
        <authorList>
            <person name="Gajardo G."/>
            <person name="Ueki S."/>
            <person name="Maruyama F."/>
        </authorList>
    </citation>
    <scope>NUCLEOTIDE SEQUENCE [LARGE SCALE GENOMIC DNA]</scope>
    <source>
        <strain evidence="2 3">IFOP_LL357</strain>
    </source>
</reference>
<organism evidence="2 3">
    <name type="scientific">Flagellimonas marinaquae</name>
    <dbReference type="NCBI Taxonomy" id="254955"/>
    <lineage>
        <taxon>Bacteria</taxon>
        <taxon>Pseudomonadati</taxon>
        <taxon>Bacteroidota</taxon>
        <taxon>Flavobacteriia</taxon>
        <taxon>Flavobacteriales</taxon>
        <taxon>Flavobacteriaceae</taxon>
        <taxon>Flagellimonas</taxon>
    </lineage>
</organism>
<keyword evidence="1" id="KW-1133">Transmembrane helix</keyword>
<name>A0AA48KM40_9FLAO</name>
<sequence length="136" mass="15575">MDKEENKKLEALMDKFMAEAPIESPSADFTKNVLRQIEAESPKEVFKYQPILSGRVLSFGFIAFVALLAYLGTQLGPSGGQGWFKNINMDAWFHMDWQWMSGYSFPKTMVYAFLFLGLLFFAQVPWLKKHLGGNSY</sequence>
<keyword evidence="3" id="KW-1185">Reference proteome</keyword>